<sequence length="79" mass="8794">MFEPDDCVDVRVGLTAQDLEQSWMREPGVLRNASQRPSVDRFLEFDGECGSTSFNASESVTSPLSTIRLIALPFQSRQA</sequence>
<evidence type="ECO:0000313" key="1">
    <source>
        <dbReference type="EMBL" id="AFI98645.1"/>
    </source>
</evidence>
<proteinExistence type="predicted"/>
<dbReference type="AlphaFoldDB" id="I1Y9I0"/>
<protein>
    <submittedName>
        <fullName evidence="1">Uncharacterized protein</fullName>
    </submittedName>
</protein>
<dbReference type="EMBL" id="JQ671543">
    <property type="protein sequence ID" value="AFI98645.1"/>
    <property type="molecule type" value="Genomic_DNA"/>
</dbReference>
<reference evidence="1" key="1">
    <citation type="journal article" date="2012" name="Appl. Environ. Microbiol.">
        <title>Key Enzymes Enabling the Growth of Arthrobacter sp. Strain JBH1 with Nitroglycerin as the Sole Source of Carbon and Nitrogen.</title>
        <authorList>
            <person name="Husserl J."/>
            <person name="Hughes J.B."/>
            <person name="Spain J.C."/>
        </authorList>
    </citation>
    <scope>NUCLEOTIDE SEQUENCE</scope>
    <source>
        <strain evidence="1">JBH1</strain>
    </source>
</reference>
<name>I1Y9I0_9MICC</name>
<accession>I1Y9I0</accession>
<organism evidence="1">
    <name type="scientific">Arthrobacter sp. JBH1</name>
    <dbReference type="NCBI Taxonomy" id="723551"/>
    <lineage>
        <taxon>Bacteria</taxon>
        <taxon>Bacillati</taxon>
        <taxon>Actinomycetota</taxon>
        <taxon>Actinomycetes</taxon>
        <taxon>Micrococcales</taxon>
        <taxon>Micrococcaceae</taxon>
        <taxon>Arthrobacter</taxon>
    </lineage>
</organism>